<dbReference type="GO" id="GO:0008270">
    <property type="term" value="F:zinc ion binding"/>
    <property type="evidence" value="ECO:0007669"/>
    <property type="project" value="UniProtKB-KW"/>
</dbReference>
<evidence type="ECO:0000256" key="5">
    <source>
        <dbReference type="ARBA" id="ARBA00022771"/>
    </source>
</evidence>
<keyword evidence="7" id="KW-0862">Zinc</keyword>
<proteinExistence type="predicted"/>
<keyword evidence="6" id="KW-0833">Ubl conjugation pathway</keyword>
<evidence type="ECO:0000256" key="4">
    <source>
        <dbReference type="ARBA" id="ARBA00022723"/>
    </source>
</evidence>
<dbReference type="EC" id="2.3.2.27" evidence="2"/>
<keyword evidence="5 8" id="KW-0863">Zinc-finger</keyword>
<dbReference type="EMBL" id="SDMP01000010">
    <property type="protein sequence ID" value="RYR35572.1"/>
    <property type="molecule type" value="Genomic_DNA"/>
</dbReference>
<dbReference type="SMART" id="SM00184">
    <property type="entry name" value="RING"/>
    <property type="match status" value="1"/>
</dbReference>
<evidence type="ECO:0000256" key="2">
    <source>
        <dbReference type="ARBA" id="ARBA00012483"/>
    </source>
</evidence>
<evidence type="ECO:0000256" key="9">
    <source>
        <dbReference type="SAM" id="MobiDB-lite"/>
    </source>
</evidence>
<comment type="catalytic activity">
    <reaction evidence="1">
        <text>S-ubiquitinyl-[E2 ubiquitin-conjugating enzyme]-L-cysteine + [acceptor protein]-L-lysine = [E2 ubiquitin-conjugating enzyme]-L-cysteine + N(6)-ubiquitinyl-[acceptor protein]-L-lysine.</text>
        <dbReference type="EC" id="2.3.2.27"/>
    </reaction>
</comment>
<dbReference type="AlphaFoldDB" id="A0A445BA59"/>
<evidence type="ECO:0000256" key="7">
    <source>
        <dbReference type="ARBA" id="ARBA00022833"/>
    </source>
</evidence>
<keyword evidence="3" id="KW-0808">Transferase</keyword>
<feature type="region of interest" description="Disordered" evidence="9">
    <location>
        <begin position="125"/>
        <end position="147"/>
    </location>
</feature>
<evidence type="ECO:0000259" key="10">
    <source>
        <dbReference type="PROSITE" id="PS50089"/>
    </source>
</evidence>
<dbReference type="Proteomes" id="UP000289738">
    <property type="component" value="Chromosome A10"/>
</dbReference>
<keyword evidence="12" id="KW-1185">Reference proteome</keyword>
<dbReference type="PANTHER" id="PTHR15710">
    <property type="entry name" value="E3 UBIQUITIN-PROTEIN LIGASE PRAJA"/>
    <property type="match status" value="1"/>
</dbReference>
<gene>
    <name evidence="11" type="ORF">Ahy_A10g050714</name>
</gene>
<dbReference type="InterPro" id="IPR001841">
    <property type="entry name" value="Znf_RING"/>
</dbReference>
<dbReference type="PROSITE" id="PS50089">
    <property type="entry name" value="ZF_RING_2"/>
    <property type="match status" value="1"/>
</dbReference>
<dbReference type="InterPro" id="IPR013083">
    <property type="entry name" value="Znf_RING/FYVE/PHD"/>
</dbReference>
<name>A0A445BA59_ARAHY</name>
<dbReference type="GO" id="GO:0016567">
    <property type="term" value="P:protein ubiquitination"/>
    <property type="evidence" value="ECO:0007669"/>
    <property type="project" value="TreeGrafter"/>
</dbReference>
<evidence type="ECO:0000313" key="12">
    <source>
        <dbReference type="Proteomes" id="UP000289738"/>
    </source>
</evidence>
<reference evidence="11 12" key="1">
    <citation type="submission" date="2019-01" db="EMBL/GenBank/DDBJ databases">
        <title>Sequencing of cultivated peanut Arachis hypogaea provides insights into genome evolution and oil improvement.</title>
        <authorList>
            <person name="Chen X."/>
        </authorList>
    </citation>
    <scope>NUCLEOTIDE SEQUENCE [LARGE SCALE GENOMIC DNA]</scope>
    <source>
        <strain evidence="12">cv. Fuhuasheng</strain>
        <tissue evidence="11">Leaves</tissue>
    </source>
</reference>
<dbReference type="Gene3D" id="3.30.40.10">
    <property type="entry name" value="Zinc/RING finger domain, C3HC4 (zinc finger)"/>
    <property type="match status" value="1"/>
</dbReference>
<evidence type="ECO:0000313" key="11">
    <source>
        <dbReference type="EMBL" id="RYR35572.1"/>
    </source>
</evidence>
<evidence type="ECO:0000256" key="8">
    <source>
        <dbReference type="PROSITE-ProRule" id="PRU00175"/>
    </source>
</evidence>
<accession>A0A445BA59</accession>
<dbReference type="SUPFAM" id="SSF57850">
    <property type="entry name" value="RING/U-box"/>
    <property type="match status" value="1"/>
</dbReference>
<protein>
    <recommendedName>
        <fullName evidence="2">RING-type E3 ubiquitin transferase</fullName>
        <ecNumber evidence="2">2.3.2.27</ecNumber>
    </recommendedName>
</protein>
<evidence type="ECO:0000256" key="6">
    <source>
        <dbReference type="ARBA" id="ARBA00022786"/>
    </source>
</evidence>
<feature type="region of interest" description="Disordered" evidence="9">
    <location>
        <begin position="294"/>
        <end position="313"/>
    </location>
</feature>
<dbReference type="FunFam" id="3.30.40.10:FF:000022">
    <property type="entry name" value="E3 ubiquitin-protein ligase RING1-like"/>
    <property type="match status" value="1"/>
</dbReference>
<dbReference type="GO" id="GO:0005737">
    <property type="term" value="C:cytoplasm"/>
    <property type="evidence" value="ECO:0007669"/>
    <property type="project" value="TreeGrafter"/>
</dbReference>
<dbReference type="PANTHER" id="PTHR15710:SF116">
    <property type="entry name" value="RING_U-BOX SUPERFAMILY PROTEIN"/>
    <property type="match status" value="1"/>
</dbReference>
<evidence type="ECO:0000256" key="1">
    <source>
        <dbReference type="ARBA" id="ARBA00000900"/>
    </source>
</evidence>
<evidence type="ECO:0000256" key="3">
    <source>
        <dbReference type="ARBA" id="ARBA00022679"/>
    </source>
</evidence>
<keyword evidence="4" id="KW-0479">Metal-binding</keyword>
<organism evidence="11 12">
    <name type="scientific">Arachis hypogaea</name>
    <name type="common">Peanut</name>
    <dbReference type="NCBI Taxonomy" id="3818"/>
    <lineage>
        <taxon>Eukaryota</taxon>
        <taxon>Viridiplantae</taxon>
        <taxon>Streptophyta</taxon>
        <taxon>Embryophyta</taxon>
        <taxon>Tracheophyta</taxon>
        <taxon>Spermatophyta</taxon>
        <taxon>Magnoliopsida</taxon>
        <taxon>eudicotyledons</taxon>
        <taxon>Gunneridae</taxon>
        <taxon>Pentapetalae</taxon>
        <taxon>rosids</taxon>
        <taxon>fabids</taxon>
        <taxon>Fabales</taxon>
        <taxon>Fabaceae</taxon>
        <taxon>Papilionoideae</taxon>
        <taxon>50 kb inversion clade</taxon>
        <taxon>dalbergioids sensu lato</taxon>
        <taxon>Dalbergieae</taxon>
        <taxon>Pterocarpus clade</taxon>
        <taxon>Arachis</taxon>
    </lineage>
</organism>
<comment type="caution">
    <text evidence="11">The sequence shown here is derived from an EMBL/GenBank/DDBJ whole genome shotgun (WGS) entry which is preliminary data.</text>
</comment>
<dbReference type="GO" id="GO:0061630">
    <property type="term" value="F:ubiquitin protein ligase activity"/>
    <property type="evidence" value="ECO:0007669"/>
    <property type="project" value="UniProtKB-EC"/>
</dbReference>
<sequence>MSLTGRPRVIVNGVRRTRSFHCFWCLNCQRTVRIPATYPNGSLCPYCFNRLRYELDITRPTRFLFTNNNNLEPSPASQLLNGLALILHPPQHNHNRWEGQEEETLENQQDPRAWITLRFVRPNNNGPQRLMPPPLQPQPQANNNSDPIDEFIQNLVENNNNRPGPPPASSSAIAALPVVRLAREQLASDPNCAICKDEFEVDGEVRELPCKHFYHCDCILPWLRIHNTCPVCRYELPPVAASENQNNNHNHNINNNEQQSFISFNWILRQIASISSPLRAILDYWTHRHYSNHQDNNAPAHDDGDSDDDDDEDFKREYFSCILGNSLAE</sequence>
<dbReference type="Pfam" id="PF13639">
    <property type="entry name" value="zf-RING_2"/>
    <property type="match status" value="1"/>
</dbReference>
<feature type="domain" description="RING-type" evidence="10">
    <location>
        <begin position="192"/>
        <end position="233"/>
    </location>
</feature>